<protein>
    <submittedName>
        <fullName evidence="2">Uncharacterized protein</fullName>
    </submittedName>
</protein>
<dbReference type="EMBL" id="JANPWB010000015">
    <property type="protein sequence ID" value="KAJ1089090.1"/>
    <property type="molecule type" value="Genomic_DNA"/>
</dbReference>
<evidence type="ECO:0000313" key="2">
    <source>
        <dbReference type="EMBL" id="KAJ1089090.1"/>
    </source>
</evidence>
<gene>
    <name evidence="2" type="ORF">NDU88_002243</name>
</gene>
<accession>A0AAV7LNR7</accession>
<evidence type="ECO:0000256" key="1">
    <source>
        <dbReference type="SAM" id="MobiDB-lite"/>
    </source>
</evidence>
<feature type="compositionally biased region" description="Basic residues" evidence="1">
    <location>
        <begin position="48"/>
        <end position="57"/>
    </location>
</feature>
<sequence>MSGPSPKESGPQPLYRPREARNVYWYWDLPGPTASVRLLRHFRLAAAPGRHRHRTRAAHPALNVARSSTQGRSANQEEGPQASARAGGFDAVKSPRPDLGQGSTAPLVCPDCRARTPVRDSPGWRAY</sequence>
<feature type="region of interest" description="Disordered" evidence="1">
    <location>
        <begin position="48"/>
        <end position="127"/>
    </location>
</feature>
<evidence type="ECO:0000313" key="3">
    <source>
        <dbReference type="Proteomes" id="UP001066276"/>
    </source>
</evidence>
<proteinExistence type="predicted"/>
<comment type="caution">
    <text evidence="2">The sequence shown here is derived from an EMBL/GenBank/DDBJ whole genome shotgun (WGS) entry which is preliminary data.</text>
</comment>
<reference evidence="2" key="1">
    <citation type="journal article" date="2022" name="bioRxiv">
        <title>Sequencing and chromosome-scale assembly of the giantPleurodeles waltlgenome.</title>
        <authorList>
            <person name="Brown T."/>
            <person name="Elewa A."/>
            <person name="Iarovenko S."/>
            <person name="Subramanian E."/>
            <person name="Araus A.J."/>
            <person name="Petzold A."/>
            <person name="Susuki M."/>
            <person name="Suzuki K.-i.T."/>
            <person name="Hayashi T."/>
            <person name="Toyoda A."/>
            <person name="Oliveira C."/>
            <person name="Osipova E."/>
            <person name="Leigh N.D."/>
            <person name="Simon A."/>
            <person name="Yun M.H."/>
        </authorList>
    </citation>
    <scope>NUCLEOTIDE SEQUENCE</scope>
    <source>
        <strain evidence="2">20211129_DDA</strain>
        <tissue evidence="2">Liver</tissue>
    </source>
</reference>
<dbReference type="Proteomes" id="UP001066276">
    <property type="component" value="Chromosome 11"/>
</dbReference>
<feature type="compositionally biased region" description="Polar residues" evidence="1">
    <location>
        <begin position="65"/>
        <end position="78"/>
    </location>
</feature>
<keyword evidence="3" id="KW-1185">Reference proteome</keyword>
<organism evidence="2 3">
    <name type="scientific">Pleurodeles waltl</name>
    <name type="common">Iberian ribbed newt</name>
    <dbReference type="NCBI Taxonomy" id="8319"/>
    <lineage>
        <taxon>Eukaryota</taxon>
        <taxon>Metazoa</taxon>
        <taxon>Chordata</taxon>
        <taxon>Craniata</taxon>
        <taxon>Vertebrata</taxon>
        <taxon>Euteleostomi</taxon>
        <taxon>Amphibia</taxon>
        <taxon>Batrachia</taxon>
        <taxon>Caudata</taxon>
        <taxon>Salamandroidea</taxon>
        <taxon>Salamandridae</taxon>
        <taxon>Pleurodelinae</taxon>
        <taxon>Pleurodeles</taxon>
    </lineage>
</organism>
<dbReference type="AlphaFoldDB" id="A0AAV7LNR7"/>
<name>A0AAV7LNR7_PLEWA</name>